<protein>
    <submittedName>
        <fullName evidence="9">ABC transporter permease</fullName>
    </submittedName>
</protein>
<feature type="transmembrane region" description="Helical" evidence="7">
    <location>
        <begin position="325"/>
        <end position="351"/>
    </location>
</feature>
<proteinExistence type="inferred from homology"/>
<dbReference type="PANTHER" id="PTHR43163">
    <property type="entry name" value="DIPEPTIDE TRANSPORT SYSTEM PERMEASE PROTEIN DPPB-RELATED"/>
    <property type="match status" value="1"/>
</dbReference>
<dbReference type="GO" id="GO:0005886">
    <property type="term" value="C:plasma membrane"/>
    <property type="evidence" value="ECO:0007669"/>
    <property type="project" value="UniProtKB-SubCell"/>
</dbReference>
<dbReference type="Pfam" id="PF19300">
    <property type="entry name" value="BPD_transp_1_N"/>
    <property type="match status" value="1"/>
</dbReference>
<evidence type="ECO:0000259" key="8">
    <source>
        <dbReference type="PROSITE" id="PS50928"/>
    </source>
</evidence>
<comment type="subcellular location">
    <subcellularLocation>
        <location evidence="1 7">Cell membrane</location>
        <topology evidence="1 7">Multi-pass membrane protein</topology>
    </subcellularLocation>
</comment>
<dbReference type="InterPro" id="IPR000515">
    <property type="entry name" value="MetI-like"/>
</dbReference>
<keyword evidence="10" id="KW-1185">Reference proteome</keyword>
<feature type="transmembrane region" description="Helical" evidence="7">
    <location>
        <begin position="12"/>
        <end position="30"/>
    </location>
</feature>
<sequence>MINYFINKTSYALLTLFGVVTVIFFLFNVLPGDPAQMMLGQNEDSEQLALVKHKYGFDKPVTTQYFYYLNDLSPISFHSKSETDYTFLQDGKYNAARLFSIGNTMVVLKLPYLRESFTKQGKKVSDVLKETLPNTFVLAVSAIIIAMILGVILGIVSALYKDQWLDKTIQIFSTLGMSVPSFFSAILFAWLFGFVLHKYTNLEMTGSLYELDDFGEAMHIKWKNLILPAIVLGIRPLAVVIQLMRNSLLEVFNQDYIRTARAKGLSEFQIIKKHAVKNALNPVVTAISGWFASMLAGAVFVEYIFGWNGLGKEIVNALNTLDLPIIMGAVLIIAIMFVIINILVDLIYVWLDPKVKLN</sequence>
<dbReference type="PATRIC" id="fig|1435349.4.peg.1729"/>
<dbReference type="Gene3D" id="1.10.3720.10">
    <property type="entry name" value="MetI-like"/>
    <property type="match status" value="1"/>
</dbReference>
<name>A0A0D7W1B1_9FLAO</name>
<dbReference type="InterPro" id="IPR035906">
    <property type="entry name" value="MetI-like_sf"/>
</dbReference>
<dbReference type="AlphaFoldDB" id="A0A0D7W1B1"/>
<comment type="caution">
    <text evidence="9">The sequence shown here is derived from an EMBL/GenBank/DDBJ whole genome shotgun (WGS) entry which is preliminary data.</text>
</comment>
<evidence type="ECO:0000256" key="5">
    <source>
        <dbReference type="ARBA" id="ARBA00022989"/>
    </source>
</evidence>
<feature type="transmembrane region" description="Helical" evidence="7">
    <location>
        <begin position="279"/>
        <end position="305"/>
    </location>
</feature>
<organism evidence="9 10">
    <name type="scientific">Neotamlana sedimentorum</name>
    <dbReference type="NCBI Taxonomy" id="1435349"/>
    <lineage>
        <taxon>Bacteria</taxon>
        <taxon>Pseudomonadati</taxon>
        <taxon>Bacteroidota</taxon>
        <taxon>Flavobacteriia</taxon>
        <taxon>Flavobacteriales</taxon>
        <taxon>Flavobacteriaceae</taxon>
        <taxon>Neotamlana</taxon>
    </lineage>
</organism>
<dbReference type="SUPFAM" id="SSF161098">
    <property type="entry name" value="MetI-like"/>
    <property type="match status" value="1"/>
</dbReference>
<accession>A0A0D7W1B1</accession>
<dbReference type="EMBL" id="JTDW01000025">
    <property type="protein sequence ID" value="KJD31642.1"/>
    <property type="molecule type" value="Genomic_DNA"/>
</dbReference>
<evidence type="ECO:0000313" key="10">
    <source>
        <dbReference type="Proteomes" id="UP000032578"/>
    </source>
</evidence>
<dbReference type="Proteomes" id="UP000032578">
    <property type="component" value="Unassembled WGS sequence"/>
</dbReference>
<comment type="similarity">
    <text evidence="7">Belongs to the binding-protein-dependent transport system permease family.</text>
</comment>
<keyword evidence="2 7" id="KW-0813">Transport</keyword>
<dbReference type="PANTHER" id="PTHR43163:SF6">
    <property type="entry name" value="DIPEPTIDE TRANSPORT SYSTEM PERMEASE PROTEIN DPPB-RELATED"/>
    <property type="match status" value="1"/>
</dbReference>
<feature type="transmembrane region" description="Helical" evidence="7">
    <location>
        <begin position="136"/>
        <end position="160"/>
    </location>
</feature>
<evidence type="ECO:0000256" key="7">
    <source>
        <dbReference type="RuleBase" id="RU363032"/>
    </source>
</evidence>
<dbReference type="OrthoDB" id="24153at2"/>
<dbReference type="GO" id="GO:0071916">
    <property type="term" value="F:dipeptide transmembrane transporter activity"/>
    <property type="evidence" value="ECO:0007669"/>
    <property type="project" value="TreeGrafter"/>
</dbReference>
<dbReference type="Pfam" id="PF00528">
    <property type="entry name" value="BPD_transp_1"/>
    <property type="match status" value="1"/>
</dbReference>
<gene>
    <name evidence="9" type="ORF">PW52_16520</name>
</gene>
<keyword evidence="5 7" id="KW-1133">Transmembrane helix</keyword>
<evidence type="ECO:0000256" key="4">
    <source>
        <dbReference type="ARBA" id="ARBA00022692"/>
    </source>
</evidence>
<keyword evidence="6 7" id="KW-0472">Membrane</keyword>
<evidence type="ECO:0000256" key="1">
    <source>
        <dbReference type="ARBA" id="ARBA00004651"/>
    </source>
</evidence>
<reference evidence="9 10" key="1">
    <citation type="submission" date="2014-11" db="EMBL/GenBank/DDBJ databases">
        <title>Tamlana sedimentorum sp. nov., isolated from shallow sand sediments of the Sea of Japan.</title>
        <authorList>
            <person name="Romanenko L.A."/>
        </authorList>
    </citation>
    <scope>NUCLEOTIDE SEQUENCE [LARGE SCALE GENOMIC DNA]</scope>
    <source>
        <strain evidence="9 10">JCM 19808</strain>
    </source>
</reference>
<evidence type="ECO:0000313" key="9">
    <source>
        <dbReference type="EMBL" id="KJD31642.1"/>
    </source>
</evidence>
<feature type="domain" description="ABC transmembrane type-1" evidence="8">
    <location>
        <begin position="132"/>
        <end position="348"/>
    </location>
</feature>
<feature type="transmembrane region" description="Helical" evidence="7">
    <location>
        <begin position="172"/>
        <end position="196"/>
    </location>
</feature>
<dbReference type="InterPro" id="IPR045621">
    <property type="entry name" value="BPD_transp_1_N"/>
</dbReference>
<dbReference type="PROSITE" id="PS50928">
    <property type="entry name" value="ABC_TM1"/>
    <property type="match status" value="1"/>
</dbReference>
<evidence type="ECO:0000256" key="6">
    <source>
        <dbReference type="ARBA" id="ARBA00023136"/>
    </source>
</evidence>
<dbReference type="STRING" id="1435349.PW52_16520"/>
<keyword evidence="3" id="KW-1003">Cell membrane</keyword>
<evidence type="ECO:0000256" key="3">
    <source>
        <dbReference type="ARBA" id="ARBA00022475"/>
    </source>
</evidence>
<keyword evidence="4 7" id="KW-0812">Transmembrane</keyword>
<dbReference type="RefSeq" id="WP_044634091.1">
    <property type="nucleotide sequence ID" value="NZ_JTDW01000025.1"/>
</dbReference>
<dbReference type="CDD" id="cd06261">
    <property type="entry name" value="TM_PBP2"/>
    <property type="match status" value="1"/>
</dbReference>
<evidence type="ECO:0000256" key="2">
    <source>
        <dbReference type="ARBA" id="ARBA00022448"/>
    </source>
</evidence>